<reference evidence="1 2" key="1">
    <citation type="submission" date="2020-02" db="EMBL/GenBank/DDBJ databases">
        <authorList>
            <person name="Ma Q."/>
            <person name="Huang Y."/>
            <person name="Song X."/>
            <person name="Pei D."/>
        </authorList>
    </citation>
    <scope>NUCLEOTIDE SEQUENCE [LARGE SCALE GENOMIC DNA]</scope>
    <source>
        <strain evidence="1">Sxm20200214</strain>
        <tissue evidence="1">Leaf</tissue>
    </source>
</reference>
<name>A0A8X7UPJ7_BRACI</name>
<sequence>MGDDSGSGNYYFCQAQVRHTSVLHAPSNNPQNNLESKFSRVGDNYRSIKDEVASTLPHAGLESSYLIVGIDVTKSNE</sequence>
<evidence type="ECO:0000313" key="1">
    <source>
        <dbReference type="EMBL" id="KAG2283716.1"/>
    </source>
</evidence>
<organism evidence="1 2">
    <name type="scientific">Brassica carinata</name>
    <name type="common">Ethiopian mustard</name>
    <name type="synonym">Abyssinian cabbage</name>
    <dbReference type="NCBI Taxonomy" id="52824"/>
    <lineage>
        <taxon>Eukaryota</taxon>
        <taxon>Viridiplantae</taxon>
        <taxon>Streptophyta</taxon>
        <taxon>Embryophyta</taxon>
        <taxon>Tracheophyta</taxon>
        <taxon>Spermatophyta</taxon>
        <taxon>Magnoliopsida</taxon>
        <taxon>eudicotyledons</taxon>
        <taxon>Gunneridae</taxon>
        <taxon>Pentapetalae</taxon>
        <taxon>rosids</taxon>
        <taxon>malvids</taxon>
        <taxon>Brassicales</taxon>
        <taxon>Brassicaceae</taxon>
        <taxon>Brassiceae</taxon>
        <taxon>Brassica</taxon>
    </lineage>
</organism>
<proteinExistence type="predicted"/>
<protein>
    <recommendedName>
        <fullName evidence="3">Copine C-terminal domain-containing protein</fullName>
    </recommendedName>
</protein>
<dbReference type="AlphaFoldDB" id="A0A8X7UPJ7"/>
<accession>A0A8X7UPJ7</accession>
<dbReference type="EMBL" id="JAAMPC010000011">
    <property type="protein sequence ID" value="KAG2283716.1"/>
    <property type="molecule type" value="Genomic_DNA"/>
</dbReference>
<comment type="caution">
    <text evidence="1">The sequence shown here is derived from an EMBL/GenBank/DDBJ whole genome shotgun (WGS) entry which is preliminary data.</text>
</comment>
<gene>
    <name evidence="1" type="ORF">Bca52824_054936</name>
</gene>
<evidence type="ECO:0008006" key="3">
    <source>
        <dbReference type="Google" id="ProtNLM"/>
    </source>
</evidence>
<evidence type="ECO:0000313" key="2">
    <source>
        <dbReference type="Proteomes" id="UP000886595"/>
    </source>
</evidence>
<dbReference type="OrthoDB" id="5855668at2759"/>
<keyword evidence="2" id="KW-1185">Reference proteome</keyword>
<dbReference type="Proteomes" id="UP000886595">
    <property type="component" value="Unassembled WGS sequence"/>
</dbReference>